<dbReference type="STRING" id="1336235.GCA_000518785_00580"/>
<keyword evidence="1" id="KW-0812">Transmembrane</keyword>
<protein>
    <recommendedName>
        <fullName evidence="4">IPT/TIG domain-containing protein</fullName>
    </recommendedName>
</protein>
<accession>A0A376AF50</accession>
<evidence type="ECO:0000256" key="1">
    <source>
        <dbReference type="SAM" id="Phobius"/>
    </source>
</evidence>
<feature type="transmembrane region" description="Helical" evidence="1">
    <location>
        <begin position="34"/>
        <end position="55"/>
    </location>
</feature>
<proteinExistence type="predicted"/>
<keyword evidence="3" id="KW-1185">Reference proteome</keyword>
<organism evidence="2 3">
    <name type="scientific">Ciceribacter selenitireducens ATCC BAA-1503</name>
    <dbReference type="NCBI Taxonomy" id="1336235"/>
    <lineage>
        <taxon>Bacteria</taxon>
        <taxon>Pseudomonadati</taxon>
        <taxon>Pseudomonadota</taxon>
        <taxon>Alphaproteobacteria</taxon>
        <taxon>Hyphomicrobiales</taxon>
        <taxon>Rhizobiaceae</taxon>
        <taxon>Ciceribacter</taxon>
    </lineage>
</organism>
<name>A0A376AF50_9HYPH</name>
<keyword evidence="1" id="KW-1133">Transmembrane helix</keyword>
<sequence length="286" mass="30649">MVGDTAHSTKTDDLEKVQEARVLAPSIVEKRLELALGVYLLILPLLLTCLLVAIWPSPYTPQGKTAPELRSLWNFTDQVEVRLLSIVLVSGALGSAISAARSYANFHGLGRYEANWTWWYLMKVPIGMGLALFLYMVVRGGLFSASLSDNGAVMDTANPFGFAALGALAGMFAKEASDKLEEIFKAVFRTAEKPVVPRPKIDRLEPSAKKVHDADLALKVEGSGFDARSVVKVDGKKRDSVFRNAGLLIVTLSSEDLAKAGKLPVAVAAGTEGGGTSAEVFLAVVE</sequence>
<feature type="transmembrane region" description="Helical" evidence="1">
    <location>
        <begin position="116"/>
        <end position="137"/>
    </location>
</feature>
<dbReference type="InterPro" id="IPR014756">
    <property type="entry name" value="Ig_E-set"/>
</dbReference>
<evidence type="ECO:0000313" key="3">
    <source>
        <dbReference type="Proteomes" id="UP000254764"/>
    </source>
</evidence>
<dbReference type="EMBL" id="UEYP01000002">
    <property type="protein sequence ID" value="SSC66398.1"/>
    <property type="molecule type" value="Genomic_DNA"/>
</dbReference>
<keyword evidence="1" id="KW-0472">Membrane</keyword>
<reference evidence="3" key="1">
    <citation type="submission" date="2018-07" db="EMBL/GenBank/DDBJ databases">
        <authorList>
            <person name="Peiro R."/>
            <person name="Begona"/>
            <person name="Cbmso G."/>
            <person name="Lopez M."/>
            <person name="Gonzalez S."/>
        </authorList>
    </citation>
    <scope>NUCLEOTIDE SEQUENCE [LARGE SCALE GENOMIC DNA]</scope>
</reference>
<dbReference type="SUPFAM" id="SSF81296">
    <property type="entry name" value="E set domains"/>
    <property type="match status" value="1"/>
</dbReference>
<evidence type="ECO:0000313" key="2">
    <source>
        <dbReference type="EMBL" id="SSC66398.1"/>
    </source>
</evidence>
<gene>
    <name evidence="2" type="ORF">RHIZ70_2106</name>
</gene>
<dbReference type="Proteomes" id="UP000254764">
    <property type="component" value="Unassembled WGS sequence"/>
</dbReference>
<evidence type="ECO:0008006" key="4">
    <source>
        <dbReference type="Google" id="ProtNLM"/>
    </source>
</evidence>
<dbReference type="AlphaFoldDB" id="A0A376AF50"/>
<feature type="transmembrane region" description="Helical" evidence="1">
    <location>
        <begin position="83"/>
        <end position="104"/>
    </location>
</feature>